<protein>
    <submittedName>
        <fullName evidence="20">Solute carrier family 12 member 1</fullName>
    </submittedName>
</protein>
<keyword evidence="6" id="KW-0769">Symport</keyword>
<dbReference type="PANTHER" id="PTHR11827">
    <property type="entry name" value="SOLUTE CARRIER FAMILY 12, CATION COTRANSPORTERS"/>
    <property type="match status" value="1"/>
</dbReference>
<keyword evidence="4" id="KW-1003">Cell membrane</keyword>
<evidence type="ECO:0000259" key="16">
    <source>
        <dbReference type="Pfam" id="PF00324"/>
    </source>
</evidence>
<dbReference type="FunFam" id="1.20.1740.10:FF:000022">
    <property type="entry name" value="Bumetanide-sensitive na-k-cl cotransport protein"/>
    <property type="match status" value="1"/>
</dbReference>
<keyword evidence="8" id="KW-0915">Sodium</keyword>
<feature type="transmembrane region" description="Helical" evidence="15">
    <location>
        <begin position="484"/>
        <end position="506"/>
    </location>
</feature>
<evidence type="ECO:0000256" key="10">
    <source>
        <dbReference type="ARBA" id="ARBA00023136"/>
    </source>
</evidence>
<keyword evidence="13" id="KW-0868">Chloride</keyword>
<dbReference type="GO" id="GO:1990573">
    <property type="term" value="P:potassium ion import across plasma membrane"/>
    <property type="evidence" value="ECO:0007669"/>
    <property type="project" value="TreeGrafter"/>
</dbReference>
<dbReference type="AlphaFoldDB" id="A0A1I7RP03"/>
<evidence type="ECO:0000256" key="1">
    <source>
        <dbReference type="ARBA" id="ARBA00004651"/>
    </source>
</evidence>
<dbReference type="InterPro" id="IPR004842">
    <property type="entry name" value="SLC12A_fam"/>
</dbReference>
<proteinExistence type="inferred from homology"/>
<feature type="transmembrane region" description="Helical" evidence="15">
    <location>
        <begin position="404"/>
        <end position="421"/>
    </location>
</feature>
<dbReference type="InterPro" id="IPR013612">
    <property type="entry name" value="AA_permease_N"/>
</dbReference>
<feature type="transmembrane region" description="Helical" evidence="15">
    <location>
        <begin position="373"/>
        <end position="392"/>
    </location>
</feature>
<sequence length="1278" mass="141623">MNGNGLTVPENGDGRTRKLSNRFYVTPSSSNIANLDSDQSAGSPRDEQPLPQALRKASAPNFPTEPILNNNKEIKKPLPKEKSEPINNNNNDDTITASGTVPRGVQFDVGEEEDDPNITIGSGSGVENTITANLKSWRYQKTLDHPPLLDFYRNSTDETGPCAHRPSMLELLHGEKADEVKDFQKQNEDLVDQHLSHECLSEAKLLEEDKEKEKKKNRKKTVEEKDLVIPLIESSPVKINPKVNTPRKKFGWIEGVFFRCVLNIFGVILYLRVSWVSGQAGIALGEMVVFLASTVTTITALSTCAICTNGEVKGGGAYFLISRSLGPEFGGSIGLIFSVANAVGAAMYIVGFAETVRDLMREYGVMIIDGEMNDVRVVGLITCVILMGIIFIGTDFESKMQMGLLVVLLLSIVNYFVGSFLPPTHAQQLRGITGYSYYTLKENLLPQFRDGHNFFSVFSIYFPAATGIMAGANISGDLTDPQKAIPLGTLIAIAFTTVIYFFLILVTGSTAVRDADGIHLPHLISSSNSSTISGSYGLPNPQPLASYLLPSCAVNSTCPYGLQNYFQIMETGSFWGPLITCGIFAASLSSALASLVSAPKVFQAVCKDGLFPYITYFGQGSGKDDEPRRAYFLAFVLAMLIVLVGDLNAIAPIISNFFLCSYALINYACFDNSFAHSPGFRPAFKYYNMWVSLLGAIMCVTVMFIVSWFTALLTFFFFALLFMYLSHRKPDVNWGSSTQAHSYRNALHAVTRLENTDEHVKNYRPQILVLTGNPAARPSLVDFVSNITKDTSLMICGYVVPYNPSDQVFAMLRKLNDQLRSWLKKRHVKSFYISIANTSLRAGVQSLIQSAGLGRLRPNVLAMGFKQDWLERGASSVAGLQEYFGIIQDAFDANLGIMILRANSGGLDFSEMMRTHNIGDTNRLKLPDLSSVPIRPNISDKSLALTAANALSTQVNSSTGSVNVNPLGDNRNNSSHVNLGLREGSSKGLSSNNSSFRESQAPIDDDYISSQEEYEDDESSEDPEKKTTDVSTVDLSKLEEGRKVNFEITEPDDKKKSVRRRKTNKNEYGNLFTLRTSRRLTSAQKDLLFSINKFQRKVKKGVIDVWWLYDDGGLSLLVPYLLTQPKSYLENATLRLFTISTSASGLQLEHRAMVALLSKFRIQFSDITVLPDVGRKPRKETIQKFNDQIEPFRGDKPPLITDSELANQKDRTMRQLRISELLREHSEEADLIILSMPIPRKGVTSGCLYLSWLDMMTRDLPPTLLVRGNQQSVLTFYS</sequence>
<evidence type="ECO:0000256" key="3">
    <source>
        <dbReference type="ARBA" id="ARBA00022448"/>
    </source>
</evidence>
<dbReference type="PANTHER" id="PTHR11827:SF103">
    <property type="entry name" value="SODIUM CHLORIDE COTRANSPORTER 69, ISOFORM E"/>
    <property type="match status" value="1"/>
</dbReference>
<feature type="transmembrane region" description="Helical" evidence="15">
    <location>
        <begin position="287"/>
        <end position="308"/>
    </location>
</feature>
<feature type="compositionally biased region" description="Low complexity" evidence="14">
    <location>
        <begin position="86"/>
        <end position="96"/>
    </location>
</feature>
<evidence type="ECO:0000256" key="15">
    <source>
        <dbReference type="SAM" id="Phobius"/>
    </source>
</evidence>
<keyword evidence="10 15" id="KW-0472">Membrane</keyword>
<keyword evidence="5 15" id="KW-0812">Transmembrane</keyword>
<feature type="transmembrane region" description="Helical" evidence="15">
    <location>
        <begin position="256"/>
        <end position="275"/>
    </location>
</feature>
<keyword evidence="9" id="KW-0406">Ion transport</keyword>
<dbReference type="Gene3D" id="1.20.1740.10">
    <property type="entry name" value="Amino acid/polyamine transporter I"/>
    <property type="match status" value="1"/>
</dbReference>
<dbReference type="GO" id="GO:0055075">
    <property type="term" value="P:potassium ion homeostasis"/>
    <property type="evidence" value="ECO:0007669"/>
    <property type="project" value="TreeGrafter"/>
</dbReference>
<evidence type="ECO:0000259" key="17">
    <source>
        <dbReference type="Pfam" id="PF03522"/>
    </source>
</evidence>
<feature type="transmembrane region" description="Helical" evidence="15">
    <location>
        <begin position="329"/>
        <end position="353"/>
    </location>
</feature>
<dbReference type="GO" id="GO:0055064">
    <property type="term" value="P:chloride ion homeostasis"/>
    <property type="evidence" value="ECO:0007669"/>
    <property type="project" value="TreeGrafter"/>
</dbReference>
<dbReference type="Pfam" id="PF08403">
    <property type="entry name" value="AA_permease_N"/>
    <property type="match status" value="1"/>
</dbReference>
<feature type="transmembrane region" description="Helical" evidence="15">
    <location>
        <begin position="574"/>
        <end position="598"/>
    </location>
</feature>
<evidence type="ECO:0000313" key="20">
    <source>
        <dbReference type="WBParaSite" id="BXY_0244300.1"/>
    </source>
</evidence>
<keyword evidence="3" id="KW-0813">Transport</keyword>
<feature type="domain" description="SLC12A transporter C-terminal" evidence="17">
    <location>
        <begin position="777"/>
        <end position="1278"/>
    </location>
</feature>
<reference evidence="20" key="1">
    <citation type="submission" date="2016-11" db="UniProtKB">
        <authorList>
            <consortium name="WormBaseParasite"/>
        </authorList>
    </citation>
    <scope>IDENTIFICATION</scope>
</reference>
<evidence type="ECO:0000256" key="2">
    <source>
        <dbReference type="ARBA" id="ARBA00010593"/>
    </source>
</evidence>
<keyword evidence="7 15" id="KW-1133">Transmembrane helix</keyword>
<feature type="transmembrane region" description="Helical" evidence="15">
    <location>
        <begin position="454"/>
        <end position="472"/>
    </location>
</feature>
<dbReference type="GO" id="GO:0006884">
    <property type="term" value="P:cell volume homeostasis"/>
    <property type="evidence" value="ECO:0007669"/>
    <property type="project" value="TreeGrafter"/>
</dbReference>
<evidence type="ECO:0000256" key="14">
    <source>
        <dbReference type="SAM" id="MobiDB-lite"/>
    </source>
</evidence>
<dbReference type="WBParaSite" id="BXY_0244300.1">
    <property type="protein sequence ID" value="BXY_0244300.1"/>
    <property type="gene ID" value="BXY_0244300"/>
</dbReference>
<feature type="region of interest" description="Disordered" evidence="14">
    <location>
        <begin position="954"/>
        <end position="1033"/>
    </location>
</feature>
<feature type="domain" description="Amino acid permease N-terminal" evidence="18">
    <location>
        <begin position="141"/>
        <end position="178"/>
    </location>
</feature>
<feature type="region of interest" description="Disordered" evidence="14">
    <location>
        <begin position="1"/>
        <end position="101"/>
    </location>
</feature>
<organism evidence="19 20">
    <name type="scientific">Bursaphelenchus xylophilus</name>
    <name type="common">Pinewood nematode worm</name>
    <name type="synonym">Aphelenchoides xylophilus</name>
    <dbReference type="NCBI Taxonomy" id="6326"/>
    <lineage>
        <taxon>Eukaryota</taxon>
        <taxon>Metazoa</taxon>
        <taxon>Ecdysozoa</taxon>
        <taxon>Nematoda</taxon>
        <taxon>Chromadorea</taxon>
        <taxon>Rhabditida</taxon>
        <taxon>Tylenchina</taxon>
        <taxon>Tylenchomorpha</taxon>
        <taxon>Aphelenchoidea</taxon>
        <taxon>Aphelenchoididae</taxon>
        <taxon>Bursaphelenchus</taxon>
    </lineage>
</organism>
<evidence type="ECO:0000256" key="6">
    <source>
        <dbReference type="ARBA" id="ARBA00022847"/>
    </source>
</evidence>
<evidence type="ECO:0000256" key="13">
    <source>
        <dbReference type="ARBA" id="ARBA00023214"/>
    </source>
</evidence>
<dbReference type="GO" id="GO:0008511">
    <property type="term" value="F:sodium:potassium:chloride symporter activity"/>
    <property type="evidence" value="ECO:0007669"/>
    <property type="project" value="TreeGrafter"/>
</dbReference>
<name>A0A1I7RP03_BURXY</name>
<feature type="compositionally biased region" description="Low complexity" evidence="14">
    <location>
        <begin position="986"/>
        <end position="995"/>
    </location>
</feature>
<dbReference type="Proteomes" id="UP000095284">
    <property type="component" value="Unplaced"/>
</dbReference>
<evidence type="ECO:0000256" key="11">
    <source>
        <dbReference type="ARBA" id="ARBA00023180"/>
    </source>
</evidence>
<dbReference type="Pfam" id="PF03522">
    <property type="entry name" value="SLC12"/>
    <property type="match status" value="1"/>
</dbReference>
<feature type="domain" description="Amino acid permease/ SLC12A" evidence="16">
    <location>
        <begin position="255"/>
        <end position="768"/>
    </location>
</feature>
<dbReference type="NCBIfam" id="TIGR00930">
    <property type="entry name" value="2a30"/>
    <property type="match status" value="1"/>
</dbReference>
<keyword evidence="11" id="KW-0325">Glycoprotein</keyword>
<dbReference type="InterPro" id="IPR018491">
    <property type="entry name" value="SLC12_C"/>
</dbReference>
<evidence type="ECO:0000256" key="5">
    <source>
        <dbReference type="ARBA" id="ARBA00022692"/>
    </source>
</evidence>
<accession>A0A1I7RP03</accession>
<evidence type="ECO:0000256" key="7">
    <source>
        <dbReference type="ARBA" id="ARBA00022989"/>
    </source>
</evidence>
<comment type="subcellular location">
    <subcellularLocation>
        <location evidence="1">Cell membrane</location>
        <topology evidence="1">Multi-pass membrane protein</topology>
    </subcellularLocation>
</comment>
<feature type="compositionally biased region" description="Polar residues" evidence="14">
    <location>
        <begin position="26"/>
        <end position="42"/>
    </location>
</feature>
<comment type="similarity">
    <text evidence="2">Belongs to the SLC12A transporter family.</text>
</comment>
<feature type="transmembrane region" description="Helical" evidence="15">
    <location>
        <begin position="691"/>
        <end position="724"/>
    </location>
</feature>
<evidence type="ECO:0000256" key="9">
    <source>
        <dbReference type="ARBA" id="ARBA00023065"/>
    </source>
</evidence>
<evidence type="ECO:0000256" key="12">
    <source>
        <dbReference type="ARBA" id="ARBA00023201"/>
    </source>
</evidence>
<dbReference type="GO" id="GO:0005886">
    <property type="term" value="C:plasma membrane"/>
    <property type="evidence" value="ECO:0007669"/>
    <property type="project" value="UniProtKB-SubCell"/>
</dbReference>
<evidence type="ECO:0000259" key="18">
    <source>
        <dbReference type="Pfam" id="PF08403"/>
    </source>
</evidence>
<feature type="transmembrane region" description="Helical" evidence="15">
    <location>
        <begin position="630"/>
        <end position="647"/>
    </location>
</feature>
<feature type="compositionally biased region" description="Basic and acidic residues" evidence="14">
    <location>
        <begin position="72"/>
        <end position="84"/>
    </location>
</feature>
<feature type="compositionally biased region" description="Acidic residues" evidence="14">
    <location>
        <begin position="1003"/>
        <end position="1021"/>
    </location>
</feature>
<evidence type="ECO:0000256" key="8">
    <source>
        <dbReference type="ARBA" id="ARBA00023053"/>
    </source>
</evidence>
<dbReference type="eggNOG" id="KOG2083">
    <property type="taxonomic scope" value="Eukaryota"/>
</dbReference>
<evidence type="ECO:0000256" key="4">
    <source>
        <dbReference type="ARBA" id="ARBA00022475"/>
    </source>
</evidence>
<evidence type="ECO:0000313" key="19">
    <source>
        <dbReference type="Proteomes" id="UP000095284"/>
    </source>
</evidence>
<feature type="compositionally biased region" description="Polar residues" evidence="14">
    <location>
        <begin position="954"/>
        <end position="977"/>
    </location>
</feature>
<dbReference type="Pfam" id="PF00324">
    <property type="entry name" value="AA_permease"/>
    <property type="match status" value="1"/>
</dbReference>
<dbReference type="InterPro" id="IPR004841">
    <property type="entry name" value="AA-permease/SLC12A_dom"/>
</dbReference>
<keyword evidence="12" id="KW-0739">Sodium transport</keyword>
<dbReference type="GO" id="GO:0055078">
    <property type="term" value="P:sodium ion homeostasis"/>
    <property type="evidence" value="ECO:0007669"/>
    <property type="project" value="TreeGrafter"/>
</dbReference>